<dbReference type="InterPro" id="IPR036736">
    <property type="entry name" value="ACP-like_sf"/>
</dbReference>
<dbReference type="SUPFAM" id="SSF47336">
    <property type="entry name" value="ACP-like"/>
    <property type="match status" value="1"/>
</dbReference>
<accession>A0A7W6BKB4</accession>
<comment type="caution">
    <text evidence="2">The sequence shown here is derived from an EMBL/GenBank/DDBJ whole genome shotgun (WGS) entry which is preliminary data.</text>
</comment>
<reference evidence="2 3" key="1">
    <citation type="submission" date="2020-08" db="EMBL/GenBank/DDBJ databases">
        <title>Genomic Encyclopedia of Type Strains, Phase IV (KMG-IV): sequencing the most valuable type-strain genomes for metagenomic binning, comparative biology and taxonomic classification.</title>
        <authorList>
            <person name="Goeker M."/>
        </authorList>
    </citation>
    <scope>NUCLEOTIDE SEQUENCE [LARGE SCALE GENOMIC DNA]</scope>
    <source>
        <strain evidence="2 3">DSM 26189</strain>
    </source>
</reference>
<evidence type="ECO:0000259" key="1">
    <source>
        <dbReference type="PROSITE" id="PS50075"/>
    </source>
</evidence>
<keyword evidence="3" id="KW-1185">Reference proteome</keyword>
<dbReference type="AlphaFoldDB" id="A0A7W6BKB4"/>
<dbReference type="RefSeq" id="WP_188073906.1">
    <property type="nucleotide sequence ID" value="NZ_BSPS01000049.1"/>
</dbReference>
<dbReference type="PROSITE" id="PS50075">
    <property type="entry name" value="CARRIER"/>
    <property type="match status" value="1"/>
</dbReference>
<protein>
    <submittedName>
        <fullName evidence="2">Aryl carrier-like protein</fullName>
    </submittedName>
</protein>
<name>A0A7W6BKB4_9SPHN</name>
<dbReference type="Pfam" id="PF00550">
    <property type="entry name" value="PP-binding"/>
    <property type="match status" value="1"/>
</dbReference>
<feature type="domain" description="Carrier" evidence="1">
    <location>
        <begin position="2"/>
        <end position="78"/>
    </location>
</feature>
<gene>
    <name evidence="2" type="ORF">GGR43_004381</name>
</gene>
<dbReference type="InterPro" id="IPR009081">
    <property type="entry name" value="PP-bd_ACP"/>
</dbReference>
<dbReference type="Gene3D" id="1.10.1200.10">
    <property type="entry name" value="ACP-like"/>
    <property type="match status" value="1"/>
</dbReference>
<organism evidence="2 3">
    <name type="scientific">Sphingobium jiangsuense</name>
    <dbReference type="NCBI Taxonomy" id="870476"/>
    <lineage>
        <taxon>Bacteria</taxon>
        <taxon>Pseudomonadati</taxon>
        <taxon>Pseudomonadota</taxon>
        <taxon>Alphaproteobacteria</taxon>
        <taxon>Sphingomonadales</taxon>
        <taxon>Sphingomonadaceae</taxon>
        <taxon>Sphingobium</taxon>
    </lineage>
</organism>
<dbReference type="Proteomes" id="UP000571950">
    <property type="component" value="Unassembled WGS sequence"/>
</dbReference>
<sequence>MTDAPVTLEKLRADIAAMLEEAPAAIGDDDNLMDFGLDSMRAMNLLLQWEEEGVPLDFGDIAETPTLSGLWALVQARQQGASS</sequence>
<dbReference type="EMBL" id="JACIDT010000029">
    <property type="protein sequence ID" value="MBB3928636.1"/>
    <property type="molecule type" value="Genomic_DNA"/>
</dbReference>
<evidence type="ECO:0000313" key="3">
    <source>
        <dbReference type="Proteomes" id="UP000571950"/>
    </source>
</evidence>
<proteinExistence type="predicted"/>
<evidence type="ECO:0000313" key="2">
    <source>
        <dbReference type="EMBL" id="MBB3928636.1"/>
    </source>
</evidence>